<evidence type="ECO:0000313" key="1">
    <source>
        <dbReference type="EMBL" id="MPN30655.1"/>
    </source>
</evidence>
<organism evidence="1">
    <name type="scientific">bioreactor metagenome</name>
    <dbReference type="NCBI Taxonomy" id="1076179"/>
    <lineage>
        <taxon>unclassified sequences</taxon>
        <taxon>metagenomes</taxon>
        <taxon>ecological metagenomes</taxon>
    </lineage>
</organism>
<sequence length="185" mass="20611">MRKPVGTVRSDLNRVDGVLFDIVAQWSADRPILRKNHQSVVVAAQSQLLRAAHHPGGFHAAKLAFIDDEFLAVLGVLEDSPERGQRHHASGVAIGRAADDLLDVSVSGVHLADGKMIGVRVRFAAQNLRHDHAGGNFADRRNLLDFQSGHRQRLGQFLGRLLQFNIVFQPIQRNFHFRILPLRTV</sequence>
<proteinExistence type="predicted"/>
<reference evidence="1" key="1">
    <citation type="submission" date="2019-08" db="EMBL/GenBank/DDBJ databases">
        <authorList>
            <person name="Kucharzyk K."/>
            <person name="Murdoch R.W."/>
            <person name="Higgins S."/>
            <person name="Loffler F."/>
        </authorList>
    </citation>
    <scope>NUCLEOTIDE SEQUENCE</scope>
</reference>
<dbReference type="EMBL" id="VSSQ01081851">
    <property type="protein sequence ID" value="MPN30655.1"/>
    <property type="molecule type" value="Genomic_DNA"/>
</dbReference>
<gene>
    <name evidence="1" type="ORF">SDC9_178126</name>
</gene>
<name>A0A645GV38_9ZZZZ</name>
<dbReference type="AlphaFoldDB" id="A0A645GV38"/>
<comment type="caution">
    <text evidence="1">The sequence shown here is derived from an EMBL/GenBank/DDBJ whole genome shotgun (WGS) entry which is preliminary data.</text>
</comment>
<protein>
    <submittedName>
        <fullName evidence="1">Uncharacterized protein</fullName>
    </submittedName>
</protein>
<accession>A0A645GV38</accession>